<evidence type="ECO:0000256" key="1">
    <source>
        <dbReference type="SAM" id="Phobius"/>
    </source>
</evidence>
<evidence type="ECO:0000313" key="3">
    <source>
        <dbReference type="Proteomes" id="UP000002640"/>
    </source>
</evidence>
<dbReference type="OMA" id="ATGVCCT"/>
<reference evidence="2 3" key="1">
    <citation type="journal article" date="2006" name="Science">
        <title>Phytophthora genome sequences uncover evolutionary origins and mechanisms of pathogenesis.</title>
        <authorList>
            <person name="Tyler B.M."/>
            <person name="Tripathy S."/>
            <person name="Zhang X."/>
            <person name="Dehal P."/>
            <person name="Jiang R.H."/>
            <person name="Aerts A."/>
            <person name="Arredondo F.D."/>
            <person name="Baxter L."/>
            <person name="Bensasson D."/>
            <person name="Beynon J.L."/>
            <person name="Chapman J."/>
            <person name="Damasceno C.M."/>
            <person name="Dorrance A.E."/>
            <person name="Dou D."/>
            <person name="Dickerman A.W."/>
            <person name="Dubchak I.L."/>
            <person name="Garbelotto M."/>
            <person name="Gijzen M."/>
            <person name="Gordon S.G."/>
            <person name="Govers F."/>
            <person name="Grunwald N.J."/>
            <person name="Huang W."/>
            <person name="Ivors K.L."/>
            <person name="Jones R.W."/>
            <person name="Kamoun S."/>
            <person name="Krampis K."/>
            <person name="Lamour K.H."/>
            <person name="Lee M.K."/>
            <person name="McDonald W.H."/>
            <person name="Medina M."/>
            <person name="Meijer H.J."/>
            <person name="Nordberg E.K."/>
            <person name="Maclean D.J."/>
            <person name="Ospina-Giraldo M.D."/>
            <person name="Morris P.F."/>
            <person name="Phuntumart V."/>
            <person name="Putnam N.H."/>
            <person name="Rash S."/>
            <person name="Rose J.K."/>
            <person name="Sakihama Y."/>
            <person name="Salamov A.A."/>
            <person name="Savidor A."/>
            <person name="Scheuring C.F."/>
            <person name="Smith B.M."/>
            <person name="Sobral B.W."/>
            <person name="Terry A."/>
            <person name="Torto-Alalibo T.A."/>
            <person name="Win J."/>
            <person name="Xu Z."/>
            <person name="Zhang H."/>
            <person name="Grigoriev I.V."/>
            <person name="Rokhsar D.S."/>
            <person name="Boore J.L."/>
        </authorList>
    </citation>
    <scope>NUCLEOTIDE SEQUENCE [LARGE SCALE GENOMIC DNA]</scope>
    <source>
        <strain evidence="2 3">P6497</strain>
    </source>
</reference>
<feature type="transmembrane region" description="Helical" evidence="1">
    <location>
        <begin position="95"/>
        <end position="114"/>
    </location>
</feature>
<dbReference type="InParanoid" id="G4YHE4"/>
<evidence type="ECO:0000313" key="2">
    <source>
        <dbReference type="EMBL" id="EGZ28463.1"/>
    </source>
</evidence>
<dbReference type="GeneID" id="20641047"/>
<dbReference type="AlphaFoldDB" id="G4YHE4"/>
<feature type="transmembrane region" description="Helical" evidence="1">
    <location>
        <begin position="53"/>
        <end position="83"/>
    </location>
</feature>
<dbReference type="EMBL" id="JH159151">
    <property type="protein sequence ID" value="EGZ28463.1"/>
    <property type="molecule type" value="Genomic_DNA"/>
</dbReference>
<keyword evidence="1" id="KW-0812">Transmembrane</keyword>
<dbReference type="KEGG" id="psoj:PHYSODRAFT_294020"/>
<organism evidence="2 3">
    <name type="scientific">Phytophthora sojae (strain P6497)</name>
    <name type="common">Soybean stem and root rot agent</name>
    <name type="synonym">Phytophthora megasperma f. sp. glycines</name>
    <dbReference type="NCBI Taxonomy" id="1094619"/>
    <lineage>
        <taxon>Eukaryota</taxon>
        <taxon>Sar</taxon>
        <taxon>Stramenopiles</taxon>
        <taxon>Oomycota</taxon>
        <taxon>Peronosporomycetes</taxon>
        <taxon>Peronosporales</taxon>
        <taxon>Peronosporaceae</taxon>
        <taxon>Phytophthora</taxon>
    </lineage>
</organism>
<protein>
    <submittedName>
        <fullName evidence="2">Uncharacterized protein</fullName>
    </submittedName>
</protein>
<keyword evidence="1" id="KW-0472">Membrane</keyword>
<keyword evidence="3" id="KW-1185">Reference proteome</keyword>
<keyword evidence="1" id="KW-1133">Transmembrane helix</keyword>
<gene>
    <name evidence="2" type="ORF">PHYSODRAFT_294020</name>
</gene>
<accession>G4YHE4</accession>
<proteinExistence type="predicted"/>
<dbReference type="RefSeq" id="XP_009515738.1">
    <property type="nucleotide sequence ID" value="XM_009517443.1"/>
</dbReference>
<name>G4YHE4_PHYSP</name>
<dbReference type="Proteomes" id="UP000002640">
    <property type="component" value="Unassembled WGS sequence"/>
</dbReference>
<sequence length="140" mass="15795">MDELARAAQLGSRYVMEHLCWQILIPVMVQMSFRQVLELSYGAGGVYPTLVGYALGAISVLFFVRGAFWTARLVPAIICLMVLLRTLHDLDRKSLEWLLMVAAATGVCCTYVQLASLDLVREHFAFKETSKTKDQKKKHD</sequence>